<dbReference type="GO" id="GO:0003700">
    <property type="term" value="F:DNA-binding transcription factor activity"/>
    <property type="evidence" value="ECO:0007669"/>
    <property type="project" value="InterPro"/>
</dbReference>
<keyword evidence="2" id="KW-0238">DNA-binding</keyword>
<keyword evidence="7" id="KW-1185">Reference proteome</keyword>
<name>A0AAD8IE00_9APIA</name>
<comment type="caution">
    <text evidence="6">The sequence shown here is derived from an EMBL/GenBank/DDBJ whole genome shotgun (WGS) entry which is preliminary data.</text>
</comment>
<accession>A0AAD8IE00</accession>
<sequence length="306" mass="35102">MLTCVALDEWSDDEIDHIVDVGGNSFANSIYEAYFPEGVSKPGPNASHEERLKFVRMQKEEALNFRISTTTEVGQLEKNGDVQQSYKSTSTQSEMGAKEDGTRVYFFHKTANAYATGQMKRRKIQNENSSGKEYVRWHKIRKTKPVVENGTEKGRAKEDGTRVYFFHKTANAYATGQMKRRKIQNENSSGKEYVRWHKIRKTKPVVENGTEKGRAKEDGTRVYFFHKTANAYATGQMKRRKIQNENSSGKEYVRWHKIRKTKPVVENGTEKGSKKIMVLYRSAIRGSKSGKSNWVMHQLPSPDRGI</sequence>
<dbReference type="SUPFAM" id="SSF101941">
    <property type="entry name" value="NAC domain"/>
    <property type="match status" value="1"/>
</dbReference>
<keyword evidence="3" id="KW-0804">Transcription</keyword>
<dbReference type="PANTHER" id="PTHR31079:SF2">
    <property type="entry name" value="NAC DOMAIN CONTAINING PROTEIN 44-RELATED"/>
    <property type="match status" value="1"/>
</dbReference>
<reference evidence="6" key="1">
    <citation type="submission" date="2023-02" db="EMBL/GenBank/DDBJ databases">
        <title>Genome of toxic invasive species Heracleum sosnowskyi carries increased number of genes despite the absence of recent whole-genome duplications.</title>
        <authorList>
            <person name="Schelkunov M."/>
            <person name="Shtratnikova V."/>
            <person name="Makarenko M."/>
            <person name="Klepikova A."/>
            <person name="Omelchenko D."/>
            <person name="Novikova G."/>
            <person name="Obukhova E."/>
            <person name="Bogdanov V."/>
            <person name="Penin A."/>
            <person name="Logacheva M."/>
        </authorList>
    </citation>
    <scope>NUCLEOTIDE SEQUENCE</scope>
    <source>
        <strain evidence="6">Hsosn_3</strain>
        <tissue evidence="6">Leaf</tissue>
    </source>
</reference>
<evidence type="ECO:0000313" key="7">
    <source>
        <dbReference type="Proteomes" id="UP001237642"/>
    </source>
</evidence>
<evidence type="ECO:0000259" key="5">
    <source>
        <dbReference type="PROSITE" id="PS51005"/>
    </source>
</evidence>
<dbReference type="EMBL" id="JAUIZM010000005">
    <property type="protein sequence ID" value="KAK1382648.1"/>
    <property type="molecule type" value="Genomic_DNA"/>
</dbReference>
<evidence type="ECO:0000256" key="4">
    <source>
        <dbReference type="ARBA" id="ARBA00023242"/>
    </source>
</evidence>
<dbReference type="InterPro" id="IPR036093">
    <property type="entry name" value="NAC_dom_sf"/>
</dbReference>
<dbReference type="SUPFAM" id="SSF57863">
    <property type="entry name" value="ArfGap/RecO-like zinc finger"/>
    <property type="match status" value="1"/>
</dbReference>
<dbReference type="Proteomes" id="UP001237642">
    <property type="component" value="Unassembled WGS sequence"/>
</dbReference>
<proteinExistence type="predicted"/>
<dbReference type="Pfam" id="PF02365">
    <property type="entry name" value="NAM"/>
    <property type="match status" value="1"/>
</dbReference>
<dbReference type="GO" id="GO:0000976">
    <property type="term" value="F:transcription cis-regulatory region binding"/>
    <property type="evidence" value="ECO:0007669"/>
    <property type="project" value="TreeGrafter"/>
</dbReference>
<dbReference type="Gene3D" id="2.170.150.80">
    <property type="entry name" value="NAC domain"/>
    <property type="match status" value="1"/>
</dbReference>
<evidence type="ECO:0000313" key="6">
    <source>
        <dbReference type="EMBL" id="KAK1382648.1"/>
    </source>
</evidence>
<reference evidence="6" key="2">
    <citation type="submission" date="2023-05" db="EMBL/GenBank/DDBJ databases">
        <authorList>
            <person name="Schelkunov M.I."/>
        </authorList>
    </citation>
    <scope>NUCLEOTIDE SEQUENCE</scope>
    <source>
        <strain evidence="6">Hsosn_3</strain>
        <tissue evidence="6">Leaf</tissue>
    </source>
</reference>
<dbReference type="Gene3D" id="1.10.220.150">
    <property type="entry name" value="Arf GTPase activating protein"/>
    <property type="match status" value="1"/>
</dbReference>
<evidence type="ECO:0000256" key="1">
    <source>
        <dbReference type="ARBA" id="ARBA00023015"/>
    </source>
</evidence>
<protein>
    <recommendedName>
        <fullName evidence="5">NAC domain-containing protein</fullName>
    </recommendedName>
</protein>
<keyword evidence="1" id="KW-0805">Transcription regulation</keyword>
<gene>
    <name evidence="6" type="ORF">POM88_020383</name>
</gene>
<evidence type="ECO:0000256" key="2">
    <source>
        <dbReference type="ARBA" id="ARBA00023125"/>
    </source>
</evidence>
<dbReference type="InterPro" id="IPR037278">
    <property type="entry name" value="ARFGAP/RecO"/>
</dbReference>
<feature type="domain" description="NAC" evidence="5">
    <location>
        <begin position="160"/>
        <end position="306"/>
    </location>
</feature>
<dbReference type="AlphaFoldDB" id="A0AAD8IE00"/>
<dbReference type="PANTHER" id="PTHR31079">
    <property type="entry name" value="NAC DOMAIN-CONTAINING PROTEIN 73"/>
    <property type="match status" value="1"/>
</dbReference>
<dbReference type="InterPro" id="IPR038508">
    <property type="entry name" value="ArfGAP_dom_sf"/>
</dbReference>
<dbReference type="InterPro" id="IPR044799">
    <property type="entry name" value="SOG1-like"/>
</dbReference>
<organism evidence="6 7">
    <name type="scientific">Heracleum sosnowskyi</name>
    <dbReference type="NCBI Taxonomy" id="360622"/>
    <lineage>
        <taxon>Eukaryota</taxon>
        <taxon>Viridiplantae</taxon>
        <taxon>Streptophyta</taxon>
        <taxon>Embryophyta</taxon>
        <taxon>Tracheophyta</taxon>
        <taxon>Spermatophyta</taxon>
        <taxon>Magnoliopsida</taxon>
        <taxon>eudicotyledons</taxon>
        <taxon>Gunneridae</taxon>
        <taxon>Pentapetalae</taxon>
        <taxon>asterids</taxon>
        <taxon>campanulids</taxon>
        <taxon>Apiales</taxon>
        <taxon>Apiaceae</taxon>
        <taxon>Apioideae</taxon>
        <taxon>apioid superclade</taxon>
        <taxon>Tordylieae</taxon>
        <taxon>Tordyliinae</taxon>
        <taxon>Heracleum</taxon>
    </lineage>
</organism>
<evidence type="ECO:0000256" key="3">
    <source>
        <dbReference type="ARBA" id="ARBA00023163"/>
    </source>
</evidence>
<dbReference type="InterPro" id="IPR003441">
    <property type="entry name" value="NAC-dom"/>
</dbReference>
<dbReference type="PROSITE" id="PS51005">
    <property type="entry name" value="NAC"/>
    <property type="match status" value="1"/>
</dbReference>
<keyword evidence="4" id="KW-0539">Nucleus</keyword>
<dbReference type="GO" id="GO:0005634">
    <property type="term" value="C:nucleus"/>
    <property type="evidence" value="ECO:0007669"/>
    <property type="project" value="TreeGrafter"/>
</dbReference>